<dbReference type="InterPro" id="IPR015943">
    <property type="entry name" value="WD40/YVTN_repeat-like_dom_sf"/>
</dbReference>
<dbReference type="Gene3D" id="2.130.10.10">
    <property type="entry name" value="YVTN repeat-like/Quinoprotein amine dehydrogenase"/>
    <property type="match status" value="4"/>
</dbReference>
<feature type="domain" description="Photosynthesis system II assembly factor Ycf48/Hcf136-like" evidence="3">
    <location>
        <begin position="440"/>
        <end position="561"/>
    </location>
</feature>
<keyword evidence="5" id="KW-1185">Reference proteome</keyword>
<evidence type="ECO:0000256" key="2">
    <source>
        <dbReference type="ARBA" id="ARBA00023276"/>
    </source>
</evidence>
<dbReference type="Pfam" id="PF14870">
    <property type="entry name" value="PSII_BNR"/>
    <property type="match status" value="2"/>
</dbReference>
<feature type="domain" description="Photosynthesis system II assembly factor Ycf48/Hcf136-like" evidence="3">
    <location>
        <begin position="51"/>
        <end position="191"/>
    </location>
</feature>
<evidence type="ECO:0000313" key="5">
    <source>
        <dbReference type="Proteomes" id="UP000298264"/>
    </source>
</evidence>
<dbReference type="GO" id="GO:0009523">
    <property type="term" value="C:photosystem II"/>
    <property type="evidence" value="ECO:0007669"/>
    <property type="project" value="UniProtKB-KW"/>
</dbReference>
<proteinExistence type="predicted"/>
<evidence type="ECO:0000259" key="3">
    <source>
        <dbReference type="Pfam" id="PF14870"/>
    </source>
</evidence>
<gene>
    <name evidence="4" type="ORF">EHS11_10700</name>
</gene>
<evidence type="ECO:0000313" key="4">
    <source>
        <dbReference type="EMBL" id="TGN10024.1"/>
    </source>
</evidence>
<protein>
    <recommendedName>
        <fullName evidence="3">Photosynthesis system II assembly factor Ycf48/Hcf136-like domain-containing protein</fullName>
    </recommendedName>
</protein>
<comment type="caution">
    <text evidence="4">The sequence shown here is derived from an EMBL/GenBank/DDBJ whole genome shotgun (WGS) entry which is preliminary data.</text>
</comment>
<accession>A0A4R9LRY0</accession>
<name>A0A4R9LRY0_9LEPT</name>
<dbReference type="CDD" id="cd15482">
    <property type="entry name" value="Sialidase_non-viral"/>
    <property type="match status" value="1"/>
</dbReference>
<dbReference type="PANTHER" id="PTHR47199">
    <property type="entry name" value="PHOTOSYSTEM II STABILITY/ASSEMBLY FACTOR HCF136, CHLOROPLASTIC"/>
    <property type="match status" value="1"/>
</dbReference>
<evidence type="ECO:0000256" key="1">
    <source>
        <dbReference type="ARBA" id="ARBA00022531"/>
    </source>
</evidence>
<dbReference type="RefSeq" id="WP_135764403.1">
    <property type="nucleotide sequence ID" value="NZ_RQHV01000049.1"/>
</dbReference>
<dbReference type="InterPro" id="IPR028203">
    <property type="entry name" value="PSII_CF48-like_dom"/>
</dbReference>
<dbReference type="SUPFAM" id="SSF110296">
    <property type="entry name" value="Oligoxyloglucan reducing end-specific cellobiohydrolase"/>
    <property type="match status" value="3"/>
</dbReference>
<dbReference type="EMBL" id="RQHV01000049">
    <property type="protein sequence ID" value="TGN10024.1"/>
    <property type="molecule type" value="Genomic_DNA"/>
</dbReference>
<dbReference type="PANTHER" id="PTHR47199:SF2">
    <property type="entry name" value="PHOTOSYSTEM II STABILITY_ASSEMBLY FACTOR HCF136, CHLOROPLASTIC"/>
    <property type="match status" value="1"/>
</dbReference>
<reference evidence="4" key="1">
    <citation type="journal article" date="2019" name="PLoS Negl. Trop. Dis.">
        <title>Revisiting the worldwide diversity of Leptospira species in the environment.</title>
        <authorList>
            <person name="Vincent A.T."/>
            <person name="Schiettekatte O."/>
            <person name="Bourhy P."/>
            <person name="Veyrier F.J."/>
            <person name="Picardeau M."/>
        </authorList>
    </citation>
    <scope>NUCLEOTIDE SEQUENCE [LARGE SCALE GENOMIC DNA]</scope>
    <source>
        <strain evidence="4">201400974</strain>
    </source>
</reference>
<keyword evidence="1" id="KW-0602">Photosynthesis</keyword>
<sequence>MKPRIIYLLILASLFHCKLFLNNTGDPHSDAYRKTQLLRCLLGLCDDPFASLRWREVYRLPTANLIEGGAFVSDQIGFMIGSGGLVMRSSDSGSTWNRLVAGDRQKNILAIDINPSSKEIFIAGGKSDYTSVYFQSSSNSGRTWKNILIDGTGIITSLHFTNENLGFLVLKTQTASKFYITRDRGANWSLQSDVSGYISGFKMFDNGVGYHWGTDTAVTMSLIRKTTNFGQTWQDLSINTGSTASDISASFTNPNFGIVSIVVSGVPEIRKTTDGGNTYSSQTVSGLSEGSTVSVYLWDSNNGFLLGYNKIASINFSSVYKTQDGGNTWNLAYSDPQQSNGIIGVLGNMTRKNQNEYFVFFSSAVEASFLYSEDGGSNWKVRSTGDNIQFGRVAIVSDTLGYTSGGFSSFPRSVFRTKDGGTTWSKIYTGANGLFRDIFANNNGFVCSVGANRDIVYSNDGGETWSLPSSFGAITTTTEFRGVSFNKQGIGLLAGRPTGTSGMIARSTDNGSTWTIVLNTTAWVTNVRFINESLAIATSGVGGTASSFGVYLSSDSGINWTQIPSTAGLSLYDLSIVNESLIYASSGAIATNQETGYKSQDGGLTWTTIFQKTGPTTQNVAIGFSDQNRGLISGSSGTWKTENGGLTWTEELRWSDSGFLGISYLPSKNRIIGTGGSGTIQYRSWP</sequence>
<dbReference type="GO" id="GO:0015979">
    <property type="term" value="P:photosynthesis"/>
    <property type="evidence" value="ECO:0007669"/>
    <property type="project" value="UniProtKB-KW"/>
</dbReference>
<dbReference type="OrthoDB" id="338234at2"/>
<organism evidence="4 5">
    <name type="scientific">Leptospira ilyithenensis</name>
    <dbReference type="NCBI Taxonomy" id="2484901"/>
    <lineage>
        <taxon>Bacteria</taxon>
        <taxon>Pseudomonadati</taxon>
        <taxon>Spirochaetota</taxon>
        <taxon>Spirochaetia</taxon>
        <taxon>Leptospirales</taxon>
        <taxon>Leptospiraceae</taxon>
        <taxon>Leptospira</taxon>
    </lineage>
</organism>
<keyword evidence="2" id="KW-0604">Photosystem II</keyword>
<dbReference type="AlphaFoldDB" id="A0A4R9LRY0"/>
<dbReference type="Proteomes" id="UP000298264">
    <property type="component" value="Unassembled WGS sequence"/>
</dbReference>